<feature type="region of interest" description="Disordered" evidence="1">
    <location>
        <begin position="502"/>
        <end position="545"/>
    </location>
</feature>
<proteinExistence type="predicted"/>
<name>A0A9K3LHL8_9STRA</name>
<keyword evidence="2" id="KW-1133">Transmembrane helix</keyword>
<gene>
    <name evidence="4" type="ORF">IV203_036934</name>
</gene>
<evidence type="ECO:0000313" key="4">
    <source>
        <dbReference type="EMBL" id="KAG7361833.1"/>
    </source>
</evidence>
<organism evidence="4 5">
    <name type="scientific">Nitzschia inconspicua</name>
    <dbReference type="NCBI Taxonomy" id="303405"/>
    <lineage>
        <taxon>Eukaryota</taxon>
        <taxon>Sar</taxon>
        <taxon>Stramenopiles</taxon>
        <taxon>Ochrophyta</taxon>
        <taxon>Bacillariophyta</taxon>
        <taxon>Bacillariophyceae</taxon>
        <taxon>Bacillariophycidae</taxon>
        <taxon>Bacillariales</taxon>
        <taxon>Bacillariaceae</taxon>
        <taxon>Nitzschia</taxon>
    </lineage>
</organism>
<sequence length="1217" mass="128747">MIGKSSAWPVSTVVVVSLSFLLLFPTTVGAIGAFQSGPNVGALYAGGLSYDATTNELLATGITYDDNGSQPTAECSCFLAKFDAASLQGDALRASRIGRGDIVEACSAIAFLEESNFVVVGNSDPGGMFGKANVATGFAMALTAAEFQVKTGIVLESDHVAYPISVVGKDRTIYVATVTSTSLEQNPSADSVRQQYDQPNWLKYRQYGTSYEMNLQAIDFQTELNVMTSMWDTNFPIVPDASGNKEDVFLGGMILKNIEGGQSVLIAAGSTRGHGDGYGEADGNDEDGFIAVVDTQTGQLSDSVATNNKRIGTAEDDLIAGICDDPNDPNSFYIVGGTKGVLTSSTASPPAGSLHAYVQKIDLSTLTAVWTVQLAATKPDGSKTVAVAMDCLVTNDGLVYVSGGVNDGASIVAESTGVAHGADDIFVLQIGAESGVVQWSQQIGTDGQEQLARGGSMTLDPNDDLIVFGDTTGNFYRARGGDETSSDIFLVTLYKNDGSYPTTGSALIPETPETTPAPSPSDGEDDSTSSIGQGTMDASLGIQSGPNDGSMFAGGMVYDAGQDFVYLTGITYDSDFFGEDPENASSPDPKCLVVSVSLDNGEVWDWEEALAHGDDNALNVCSSIAVHRSTELIVVGHGDSDAAAPITGIVRALDRGNLQQISSVTLVTSSPESRLEYPVSVVSDGDDVYIVALTSTDTDFSAEYNAMGSSEQSNWINIQKFGSSFDMTVTKVRLSSESMIDGLPAGETQFSKVWSQEFPIGVDPSTGQRPRVWIGGAILKKDPGFLAIVGSTRGIGLGYGDAVGDDEDGFIMLLDLETGELATNVARNNKREGSEKDDIVNGLCHDPNDPNYFYIVGETFGSMGDDLSDMSFASGSLYAFVRKVDANDLSVVWTKQFGAVKSNPDSPGEVYALSCAVSGDVLYVGGVVDNNAGIVVDGETRQSAGGDDIWVGQFSVSDGTLIWLHQVGSSGNDHMARRNGIIATASGNAILYGDTNGPSFRDRQVSSVSDLIVMTFHQDGEEYYDIIRERVPTPQPIEVETFAPVAAPEPGSPPQPTAVEIIDLPLGPDVGNFPPPTSSATTTEMIDKVGMSPVSIAFLIIGILIILGLVGWWFLARGRCGGIGSANKRSRSRRRRRRRRRKVIDEDDDDDSENDFATLEMLDKRQQKDNSRSSGGDGIFSSIAYGSGGYSDDPLSSANSNLYNISELKSNKGREVI</sequence>
<evidence type="ECO:0000313" key="5">
    <source>
        <dbReference type="Proteomes" id="UP000693970"/>
    </source>
</evidence>
<keyword evidence="5" id="KW-1185">Reference proteome</keyword>
<feature type="transmembrane region" description="Helical" evidence="2">
    <location>
        <begin position="1094"/>
        <end position="1115"/>
    </location>
</feature>
<keyword evidence="2" id="KW-0812">Transmembrane</keyword>
<protein>
    <submittedName>
        <fullName evidence="4">Uncharacterized protein</fullName>
    </submittedName>
</protein>
<reference evidence="4" key="2">
    <citation type="submission" date="2021-04" db="EMBL/GenBank/DDBJ databases">
        <authorList>
            <person name="Podell S."/>
        </authorList>
    </citation>
    <scope>NUCLEOTIDE SEQUENCE</scope>
    <source>
        <strain evidence="4">Hildebrandi</strain>
    </source>
</reference>
<evidence type="ECO:0000256" key="1">
    <source>
        <dbReference type="SAM" id="MobiDB-lite"/>
    </source>
</evidence>
<evidence type="ECO:0000256" key="2">
    <source>
        <dbReference type="SAM" id="Phobius"/>
    </source>
</evidence>
<dbReference type="Proteomes" id="UP000693970">
    <property type="component" value="Unassembled WGS sequence"/>
</dbReference>
<dbReference type="OrthoDB" id="47570at2759"/>
<feature type="signal peptide" evidence="3">
    <location>
        <begin position="1"/>
        <end position="30"/>
    </location>
</feature>
<evidence type="ECO:0000256" key="3">
    <source>
        <dbReference type="SAM" id="SignalP"/>
    </source>
</evidence>
<feature type="chain" id="PRO_5039897045" evidence="3">
    <location>
        <begin position="31"/>
        <end position="1217"/>
    </location>
</feature>
<comment type="caution">
    <text evidence="4">The sequence shown here is derived from an EMBL/GenBank/DDBJ whole genome shotgun (WGS) entry which is preliminary data.</text>
</comment>
<dbReference type="EMBL" id="JAGRRH010000013">
    <property type="protein sequence ID" value="KAG7361833.1"/>
    <property type="molecule type" value="Genomic_DNA"/>
</dbReference>
<accession>A0A9K3LHL8</accession>
<keyword evidence="3" id="KW-0732">Signal</keyword>
<keyword evidence="2" id="KW-0472">Membrane</keyword>
<reference evidence="4" key="1">
    <citation type="journal article" date="2021" name="Sci. Rep.">
        <title>Diploid genomic architecture of Nitzschia inconspicua, an elite biomass production diatom.</title>
        <authorList>
            <person name="Oliver A."/>
            <person name="Podell S."/>
            <person name="Pinowska A."/>
            <person name="Traller J.C."/>
            <person name="Smith S.R."/>
            <person name="McClure R."/>
            <person name="Beliaev A."/>
            <person name="Bohutskyi P."/>
            <person name="Hill E.A."/>
            <person name="Rabines A."/>
            <person name="Zheng H."/>
            <person name="Allen L.Z."/>
            <person name="Kuo A."/>
            <person name="Grigoriev I.V."/>
            <person name="Allen A.E."/>
            <person name="Hazlebeck D."/>
            <person name="Allen E.E."/>
        </authorList>
    </citation>
    <scope>NUCLEOTIDE SEQUENCE</scope>
    <source>
        <strain evidence="4">Hildebrandi</strain>
    </source>
</reference>
<dbReference type="AlphaFoldDB" id="A0A9K3LHL8"/>